<proteinExistence type="predicted"/>
<feature type="region of interest" description="Disordered" evidence="1">
    <location>
        <begin position="404"/>
        <end position="467"/>
    </location>
</feature>
<feature type="region of interest" description="Disordered" evidence="1">
    <location>
        <begin position="24"/>
        <end position="56"/>
    </location>
</feature>
<evidence type="ECO:0000313" key="3">
    <source>
        <dbReference type="Proteomes" id="UP000077266"/>
    </source>
</evidence>
<organism evidence="2 3">
    <name type="scientific">Exidia glandulosa HHB12029</name>
    <dbReference type="NCBI Taxonomy" id="1314781"/>
    <lineage>
        <taxon>Eukaryota</taxon>
        <taxon>Fungi</taxon>
        <taxon>Dikarya</taxon>
        <taxon>Basidiomycota</taxon>
        <taxon>Agaricomycotina</taxon>
        <taxon>Agaricomycetes</taxon>
        <taxon>Auriculariales</taxon>
        <taxon>Exidiaceae</taxon>
        <taxon>Exidia</taxon>
    </lineage>
</organism>
<evidence type="ECO:0000256" key="1">
    <source>
        <dbReference type="SAM" id="MobiDB-lite"/>
    </source>
</evidence>
<gene>
    <name evidence="2" type="ORF">EXIGLDRAFT_707282</name>
</gene>
<keyword evidence="3" id="KW-1185">Reference proteome</keyword>
<feature type="compositionally biased region" description="Basic residues" evidence="1">
    <location>
        <begin position="441"/>
        <end position="451"/>
    </location>
</feature>
<reference evidence="2 3" key="1">
    <citation type="journal article" date="2016" name="Mol. Biol. Evol.">
        <title>Comparative Genomics of Early-Diverging Mushroom-Forming Fungi Provides Insights into the Origins of Lignocellulose Decay Capabilities.</title>
        <authorList>
            <person name="Nagy L.G."/>
            <person name="Riley R."/>
            <person name="Tritt A."/>
            <person name="Adam C."/>
            <person name="Daum C."/>
            <person name="Floudas D."/>
            <person name="Sun H."/>
            <person name="Yadav J.S."/>
            <person name="Pangilinan J."/>
            <person name="Larsson K.H."/>
            <person name="Matsuura K."/>
            <person name="Barry K."/>
            <person name="Labutti K."/>
            <person name="Kuo R."/>
            <person name="Ohm R.A."/>
            <person name="Bhattacharya S.S."/>
            <person name="Shirouzu T."/>
            <person name="Yoshinaga Y."/>
            <person name="Martin F.M."/>
            <person name="Grigoriev I.V."/>
            <person name="Hibbett D.S."/>
        </authorList>
    </citation>
    <scope>NUCLEOTIDE SEQUENCE [LARGE SCALE GENOMIC DNA]</scope>
    <source>
        <strain evidence="2 3">HHB12029</strain>
    </source>
</reference>
<protein>
    <submittedName>
        <fullName evidence="2">Uncharacterized protein</fullName>
    </submittedName>
</protein>
<evidence type="ECO:0000313" key="2">
    <source>
        <dbReference type="EMBL" id="KZV95414.1"/>
    </source>
</evidence>
<dbReference type="AlphaFoldDB" id="A0A165JW21"/>
<dbReference type="InParanoid" id="A0A165JW21"/>
<dbReference type="Proteomes" id="UP000077266">
    <property type="component" value="Unassembled WGS sequence"/>
</dbReference>
<feature type="compositionally biased region" description="Polar residues" evidence="1">
    <location>
        <begin position="407"/>
        <end position="417"/>
    </location>
</feature>
<sequence length="467" mass="52792">MRVAVGGGNIGELATVAAQASPGARMGVEDEGTGTGIGMGWAARGGRRERDGSAKSARLTPLLLSPARCRQQTTKKSTQLSIFVPPKQSWSGRGAARALTSTIVPRFYPVSNYDEDDVREFWKHLDDRTWPKDGWFKSGWRVFMNQPYRDAKILEDVERRELALTERLVNLAATCPESAIAQRPSRDEFLPDALEAEMRQRTDFSLRGDYVSELEEWKFIPTPSCKTKARAPFPASYIRPSHEYLEHDYRVTILKQDAEESTDQEDDIVHEVFGGDDGFLPPAVTSLVYAEDGWPMHLQRIPFSESMSLQQTLFATFGKDLVRKFTRWWHREDNRNHCYVCWVPIEELGDKAFATQCMHIYCQNLNRDVVLLLRRRCPMCKTVLTHCPFPAHALFDPCRVHRHKKPSNGTAAGSSHEQAVIPNKKSTSNASADQGGPTTGPKKKPRRRGGKLRREELARKAKAKIPK</sequence>
<name>A0A165JW21_EXIGL</name>
<accession>A0A165JW21</accession>
<dbReference type="EMBL" id="KV425957">
    <property type="protein sequence ID" value="KZV95414.1"/>
    <property type="molecule type" value="Genomic_DNA"/>
</dbReference>